<protein>
    <submittedName>
        <fullName evidence="1">Uncharacterized protein</fullName>
    </submittedName>
</protein>
<dbReference type="Proteomes" id="UP001235269">
    <property type="component" value="Unassembled WGS sequence"/>
</dbReference>
<comment type="caution">
    <text evidence="1">The sequence shown here is derived from an EMBL/GenBank/DDBJ whole genome shotgun (WGS) entry which is preliminary data.</text>
</comment>
<name>A0ABU0I824_9HYPH</name>
<sequence length="40" mass="4499">MREILQNIQAFAEFLECVEPGCGPHGVSPVQRRKEHVHVG</sequence>
<dbReference type="EMBL" id="JAUSWH010000002">
    <property type="protein sequence ID" value="MDQ0454379.1"/>
    <property type="molecule type" value="Genomic_DNA"/>
</dbReference>
<organism evidence="1 2">
    <name type="scientific">Rhizobium paknamense</name>
    <dbReference type="NCBI Taxonomy" id="1206817"/>
    <lineage>
        <taxon>Bacteria</taxon>
        <taxon>Pseudomonadati</taxon>
        <taxon>Pseudomonadota</taxon>
        <taxon>Alphaproteobacteria</taxon>
        <taxon>Hyphomicrobiales</taxon>
        <taxon>Rhizobiaceae</taxon>
        <taxon>Rhizobium/Agrobacterium group</taxon>
        <taxon>Rhizobium</taxon>
    </lineage>
</organism>
<gene>
    <name evidence="1" type="ORF">QO005_000706</name>
</gene>
<evidence type="ECO:0000313" key="2">
    <source>
        <dbReference type="Proteomes" id="UP001235269"/>
    </source>
</evidence>
<proteinExistence type="predicted"/>
<evidence type="ECO:0000313" key="1">
    <source>
        <dbReference type="EMBL" id="MDQ0454379.1"/>
    </source>
</evidence>
<keyword evidence="2" id="KW-1185">Reference proteome</keyword>
<accession>A0ABU0I824</accession>
<reference evidence="1 2" key="1">
    <citation type="submission" date="2023-07" db="EMBL/GenBank/DDBJ databases">
        <title>Genomic Encyclopedia of Type Strains, Phase IV (KMG-IV): sequencing the most valuable type-strain genomes for metagenomic binning, comparative biology and taxonomic classification.</title>
        <authorList>
            <person name="Goeker M."/>
        </authorList>
    </citation>
    <scope>NUCLEOTIDE SEQUENCE [LARGE SCALE GENOMIC DNA]</scope>
    <source>
        <strain evidence="1 2">DSM 100301</strain>
    </source>
</reference>